<feature type="domain" description="SUF system FeS cluster assembly SufBD core" evidence="2">
    <location>
        <begin position="145"/>
        <end position="375"/>
    </location>
</feature>
<name>A0A520KG42_9CREN</name>
<dbReference type="InterPro" id="IPR000825">
    <property type="entry name" value="SUF_FeS_clus_asmbl_SufBD_core"/>
</dbReference>
<comment type="similarity">
    <text evidence="1">Belongs to the iron-sulfur cluster assembly SufBD family.</text>
</comment>
<evidence type="ECO:0000313" key="5">
    <source>
        <dbReference type="Proteomes" id="UP000316080"/>
    </source>
</evidence>
<protein>
    <submittedName>
        <fullName evidence="3">SufD family Fe-S cluster assembly protein</fullName>
    </submittedName>
</protein>
<evidence type="ECO:0000259" key="2">
    <source>
        <dbReference type="Pfam" id="PF01458"/>
    </source>
</evidence>
<organism evidence="3 5">
    <name type="scientific">Thermoproteota archaeon</name>
    <dbReference type="NCBI Taxonomy" id="2056631"/>
    <lineage>
        <taxon>Archaea</taxon>
        <taxon>Thermoproteota</taxon>
    </lineage>
</organism>
<proteinExistence type="inferred from homology"/>
<accession>A0A520KG42</accession>
<dbReference type="AlphaFoldDB" id="A0A520KG42"/>
<evidence type="ECO:0000313" key="4">
    <source>
        <dbReference type="EMBL" id="TDA40019.1"/>
    </source>
</evidence>
<reference evidence="3 5" key="2">
    <citation type="journal article" date="2019" name="Nat. Microbiol.">
        <title>Wide diversity of methane and short-chain alkane metabolisms in uncultured archaea.</title>
        <authorList>
            <person name="Borrel G."/>
            <person name="Adam P.S."/>
            <person name="McKay L.J."/>
            <person name="Chen L.X."/>
            <person name="Sierra-Garcia I.N."/>
            <person name="Sieber C.M."/>
            <person name="Letourneur Q."/>
            <person name="Ghozlane A."/>
            <person name="Andersen G.L."/>
            <person name="Li W.J."/>
            <person name="Hallam S.J."/>
            <person name="Muyzer G."/>
            <person name="de Oliveira V.M."/>
            <person name="Inskeep W.P."/>
            <person name="Banfield J.F."/>
            <person name="Gribaldo S."/>
        </authorList>
    </citation>
    <scope>NUCLEOTIDE SEQUENCE [LARGE SCALE GENOMIC DNA]</scope>
    <source>
        <strain evidence="3">Verst-YHS</strain>
    </source>
</reference>
<dbReference type="EMBL" id="RXIH01000025">
    <property type="protein sequence ID" value="RZN56359.1"/>
    <property type="molecule type" value="Genomic_DNA"/>
</dbReference>
<gene>
    <name evidence="4" type="ORF">DSO09_01445</name>
    <name evidence="3" type="ORF">EF809_03025</name>
</gene>
<dbReference type="InterPro" id="IPR055346">
    <property type="entry name" value="Fe-S_cluster_assembly_SufBD"/>
</dbReference>
<dbReference type="PANTHER" id="PTHR30508:SF1">
    <property type="entry name" value="UPF0051 PROTEIN ABCI8, CHLOROPLASTIC-RELATED"/>
    <property type="match status" value="1"/>
</dbReference>
<dbReference type="Proteomes" id="UP000317265">
    <property type="component" value="Unassembled WGS sequence"/>
</dbReference>
<evidence type="ECO:0000313" key="3">
    <source>
        <dbReference type="EMBL" id="RZN56359.1"/>
    </source>
</evidence>
<comment type="caution">
    <text evidence="3">The sequence shown here is derived from an EMBL/GenBank/DDBJ whole genome shotgun (WGS) entry which is preliminary data.</text>
</comment>
<dbReference type="InterPro" id="IPR037284">
    <property type="entry name" value="SUF_FeS_clus_asmbl_SufBD_sf"/>
</dbReference>
<dbReference type="Pfam" id="PF01458">
    <property type="entry name" value="SUFBD_core"/>
    <property type="match status" value="1"/>
</dbReference>
<dbReference type="SUPFAM" id="SSF101960">
    <property type="entry name" value="Stabilizer of iron transporter SufD"/>
    <property type="match status" value="1"/>
</dbReference>
<dbReference type="PANTHER" id="PTHR30508">
    <property type="entry name" value="FES CLUSTER ASSEMBLY PROTEIN SUF"/>
    <property type="match status" value="1"/>
</dbReference>
<dbReference type="Proteomes" id="UP000316080">
    <property type="component" value="Unassembled WGS sequence"/>
</dbReference>
<dbReference type="GO" id="GO:0016226">
    <property type="term" value="P:iron-sulfur cluster assembly"/>
    <property type="evidence" value="ECO:0007669"/>
    <property type="project" value="InterPro"/>
</dbReference>
<dbReference type="EMBL" id="QNVI01000016">
    <property type="protein sequence ID" value="TDA40019.1"/>
    <property type="molecule type" value="Genomic_DNA"/>
</dbReference>
<reference evidence="4 6" key="1">
    <citation type="journal article" date="2019" name="Nat. Microbiol.">
        <title>Expanding anaerobic alkane metabolism in the domain of Archaea.</title>
        <authorList>
            <person name="Wang Y."/>
            <person name="Wegener G."/>
            <person name="Hou J."/>
            <person name="Wang F."/>
            <person name="Xiao X."/>
        </authorList>
    </citation>
    <scope>NUCLEOTIDE SEQUENCE [LARGE SCALE GENOMIC DNA]</scope>
    <source>
        <strain evidence="4">WYZ-LMO11</strain>
    </source>
</reference>
<evidence type="ECO:0000313" key="6">
    <source>
        <dbReference type="Proteomes" id="UP000317265"/>
    </source>
</evidence>
<evidence type="ECO:0000256" key="1">
    <source>
        <dbReference type="ARBA" id="ARBA00043967"/>
    </source>
</evidence>
<sequence>MSWKDRYRDLALQALTKRAAYGSDIDINKFIDKTEEKTMINDEIKNKVLEVGIELSQEKSGIYFQVDHSVVLSRVASNIKGLEILPIDEALLRYDWLKSYYWKAISVDQDKYTAIAELKSTKGYFIRAAPYTKISQPIQACLYIHSQGLLQAPHNIIIAEEGSEINIITGCTIGSKVNYGLHIGISEFYVKKNAKIIFTMVHSWNEGTYVRPRTGVIIEDGGVFISNYILLKPVRDLQAYPTAYLIGKDAKAKFNSIIYGSQDSIIDLGSRIILMNEGCSGESIFKVVATGNAKVYNRGQIIGQNRNTKGHLECRGMILCPTASIVAIPELIAEHSETELSHEAAIGKLQEEQLNYLMARGIPPDDAIGILVKGFLDPGLPGIPEILQSEIRKKIFTAIRR</sequence>